<name>A0A3S8U8C5_9RHOB</name>
<organism evidence="5 6">
    <name type="scientific">Tabrizicola piscis</name>
    <dbReference type="NCBI Taxonomy" id="2494374"/>
    <lineage>
        <taxon>Bacteria</taxon>
        <taxon>Pseudomonadati</taxon>
        <taxon>Pseudomonadota</taxon>
        <taxon>Alphaproteobacteria</taxon>
        <taxon>Rhodobacterales</taxon>
        <taxon>Paracoccaceae</taxon>
        <taxon>Tabrizicola</taxon>
    </lineage>
</organism>
<dbReference type="Gene3D" id="3.40.640.10">
    <property type="entry name" value="Type I PLP-dependent aspartate aminotransferase-like (Major domain)"/>
    <property type="match status" value="1"/>
</dbReference>
<dbReference type="InterPro" id="IPR015424">
    <property type="entry name" value="PyrdxlP-dep_Trfase"/>
</dbReference>
<accession>A0A3S8U8C5</accession>
<dbReference type="SUPFAM" id="SSF53383">
    <property type="entry name" value="PLP-dependent transferases"/>
    <property type="match status" value="1"/>
</dbReference>
<keyword evidence="5" id="KW-0032">Aminotransferase</keyword>
<sequence length="402" mass="42922">MTRPQFSRSFTQQPPIPDEAIAAAVDVMRSGRLHRYNLALGEASEVMELEREFALWQGARFCLAVASGGQAMQIALRAAGVGPGDAVLTNGFTLAPVPGAIAAVGGRSVLVEITEDLVIDLDDLARKARASGARYLLLSHMRGHLCDMERLVQLAADLSLTVIEDCAHTMGAQWNGVLSGSFGLAGCFSTQTYKHINSGEGGLLTSDDAGFMARATVLSGSYMLYDRHGAGPGPSSYEEIRLDTPNTSARMDNLRAALLRPQLRQLDSSIAAWNARHDLVARHLAQSGAIRLPKRPDAERYVGSSIQFCVPGISAVDAQALVARLGSVGVEVKWFGAAQPSGYTSDHHSWRYVAAQGLPQTDAILAGLFDMRLPLTFSLEDCALLAEHILDAVATLPATVQA</sequence>
<dbReference type="OrthoDB" id="9768668at2"/>
<evidence type="ECO:0000313" key="6">
    <source>
        <dbReference type="Proteomes" id="UP000282002"/>
    </source>
</evidence>
<keyword evidence="6" id="KW-1185">Reference proteome</keyword>
<evidence type="ECO:0000256" key="4">
    <source>
        <dbReference type="RuleBase" id="RU004508"/>
    </source>
</evidence>
<evidence type="ECO:0000313" key="5">
    <source>
        <dbReference type="EMBL" id="AZL59972.1"/>
    </source>
</evidence>
<keyword evidence="3 4" id="KW-0663">Pyridoxal phosphate</keyword>
<protein>
    <submittedName>
        <fullName evidence="5">Aminotransferase</fullName>
    </submittedName>
</protein>
<dbReference type="Proteomes" id="UP000282002">
    <property type="component" value="Chromosome"/>
</dbReference>
<evidence type="ECO:0000256" key="1">
    <source>
        <dbReference type="ARBA" id="ARBA00037999"/>
    </source>
</evidence>
<dbReference type="InterPro" id="IPR000653">
    <property type="entry name" value="DegT/StrS_aminotransferase"/>
</dbReference>
<dbReference type="GO" id="GO:0030170">
    <property type="term" value="F:pyridoxal phosphate binding"/>
    <property type="evidence" value="ECO:0007669"/>
    <property type="project" value="TreeGrafter"/>
</dbReference>
<dbReference type="KEGG" id="taw:EI545_14700"/>
<dbReference type="PIRSF" id="PIRSF000390">
    <property type="entry name" value="PLP_StrS"/>
    <property type="match status" value="1"/>
</dbReference>
<dbReference type="AlphaFoldDB" id="A0A3S8U8C5"/>
<gene>
    <name evidence="5" type="ORF">EI545_14700</name>
</gene>
<feature type="modified residue" description="N6-(pyridoxal phosphate)lysine" evidence="3">
    <location>
        <position position="194"/>
    </location>
</feature>
<feature type="active site" description="Proton acceptor" evidence="2">
    <location>
        <position position="194"/>
    </location>
</feature>
<dbReference type="EMBL" id="CP034328">
    <property type="protein sequence ID" value="AZL59972.1"/>
    <property type="molecule type" value="Genomic_DNA"/>
</dbReference>
<dbReference type="Pfam" id="PF01041">
    <property type="entry name" value="DegT_DnrJ_EryC1"/>
    <property type="match status" value="1"/>
</dbReference>
<dbReference type="GO" id="GO:0000271">
    <property type="term" value="P:polysaccharide biosynthetic process"/>
    <property type="evidence" value="ECO:0007669"/>
    <property type="project" value="TreeGrafter"/>
</dbReference>
<comment type="similarity">
    <text evidence="1 4">Belongs to the DegT/DnrJ/EryC1 family.</text>
</comment>
<dbReference type="InterPro" id="IPR015421">
    <property type="entry name" value="PyrdxlP-dep_Trfase_major"/>
</dbReference>
<keyword evidence="5" id="KW-0808">Transferase</keyword>
<evidence type="ECO:0000256" key="3">
    <source>
        <dbReference type="PIRSR" id="PIRSR000390-2"/>
    </source>
</evidence>
<evidence type="ECO:0000256" key="2">
    <source>
        <dbReference type="PIRSR" id="PIRSR000390-1"/>
    </source>
</evidence>
<dbReference type="PANTHER" id="PTHR30244:SF34">
    <property type="entry name" value="DTDP-4-AMINO-4,6-DIDEOXYGALACTOSE TRANSAMINASE"/>
    <property type="match status" value="1"/>
</dbReference>
<dbReference type="GO" id="GO:0008483">
    <property type="term" value="F:transaminase activity"/>
    <property type="evidence" value="ECO:0007669"/>
    <property type="project" value="UniProtKB-KW"/>
</dbReference>
<proteinExistence type="inferred from homology"/>
<dbReference type="PANTHER" id="PTHR30244">
    <property type="entry name" value="TRANSAMINASE"/>
    <property type="match status" value="1"/>
</dbReference>
<reference evidence="5 6" key="1">
    <citation type="submission" date="2018-12" db="EMBL/GenBank/DDBJ databases">
        <title>Complete genome sequencing of Tabrizicola sp. K13M18.</title>
        <authorList>
            <person name="Bae J.-W."/>
        </authorList>
    </citation>
    <scope>NUCLEOTIDE SEQUENCE [LARGE SCALE GENOMIC DNA]</scope>
    <source>
        <strain evidence="5 6">K13M18</strain>
    </source>
</reference>
<dbReference type="RefSeq" id="WP_125326167.1">
    <property type="nucleotide sequence ID" value="NZ_CP034328.1"/>
</dbReference>